<dbReference type="Proteomes" id="UP000005755">
    <property type="component" value="Unassembled WGS sequence"/>
</dbReference>
<organism evidence="1 2">
    <name type="scientific">Helicobacter cinaedi CCUG 18818 = ATCC BAA-847</name>
    <dbReference type="NCBI Taxonomy" id="537971"/>
    <lineage>
        <taxon>Bacteria</taxon>
        <taxon>Pseudomonadati</taxon>
        <taxon>Campylobacterota</taxon>
        <taxon>Epsilonproteobacteria</taxon>
        <taxon>Campylobacterales</taxon>
        <taxon>Helicobacteraceae</taxon>
        <taxon>Helicobacter</taxon>
    </lineage>
</organism>
<evidence type="ECO:0000313" key="2">
    <source>
        <dbReference type="Proteomes" id="UP000005755"/>
    </source>
</evidence>
<keyword evidence="2" id="KW-1185">Reference proteome</keyword>
<name>A0ABN0BDV1_9HELI</name>
<sequence>MRSLKNQKEFFRAAEEYKNIHQGFHIIDERRNQAPCYHIEITQP</sequence>
<proteinExistence type="predicted"/>
<evidence type="ECO:0000313" key="1">
    <source>
        <dbReference type="EMBL" id="EFR47766.1"/>
    </source>
</evidence>
<reference evidence="2" key="1">
    <citation type="journal article" date="2014" name="Genome Announc.">
        <title>Draft genome sequences of six enterohepatic helicobacter species isolated from humans and one from rhesus macaques.</title>
        <authorList>
            <person name="Shen Z."/>
            <person name="Sheh A."/>
            <person name="Young S.K."/>
            <person name="Abouelliel A."/>
            <person name="Ward D.V."/>
            <person name="Earl A.M."/>
            <person name="Fox J.G."/>
        </authorList>
    </citation>
    <scope>NUCLEOTIDE SEQUENCE [LARGE SCALE GENOMIC DNA]</scope>
    <source>
        <strain evidence="2">CCUG 18818</strain>
    </source>
</reference>
<accession>A0ABN0BDV1</accession>
<protein>
    <submittedName>
        <fullName evidence="1">Uncharacterized protein</fullName>
    </submittedName>
</protein>
<gene>
    <name evidence="1" type="ORF">HCCG_02315</name>
</gene>
<dbReference type="EMBL" id="DS990406">
    <property type="protein sequence ID" value="EFR47766.1"/>
    <property type="molecule type" value="Genomic_DNA"/>
</dbReference>